<dbReference type="Proteomes" id="UP001370758">
    <property type="component" value="Unassembled WGS sequence"/>
</dbReference>
<gene>
    <name evidence="1" type="ORF">TWF481_001504</name>
</gene>
<organism evidence="1 2">
    <name type="scientific">Arthrobotrys musiformis</name>
    <dbReference type="NCBI Taxonomy" id="47236"/>
    <lineage>
        <taxon>Eukaryota</taxon>
        <taxon>Fungi</taxon>
        <taxon>Dikarya</taxon>
        <taxon>Ascomycota</taxon>
        <taxon>Pezizomycotina</taxon>
        <taxon>Orbiliomycetes</taxon>
        <taxon>Orbiliales</taxon>
        <taxon>Orbiliaceae</taxon>
        <taxon>Arthrobotrys</taxon>
    </lineage>
</organism>
<sequence>MPRCNKLPTAEIQASVSTLCLEAFNRYKLAKAAGDLNARELEVLYNEFMTLSSEMNMLTLQVSGLRSKSPKEERPKAQLWLV</sequence>
<proteinExistence type="predicted"/>
<dbReference type="AlphaFoldDB" id="A0AAV9WSW5"/>
<evidence type="ECO:0000313" key="1">
    <source>
        <dbReference type="EMBL" id="KAK6512622.1"/>
    </source>
</evidence>
<dbReference type="EMBL" id="JAVHJL010000001">
    <property type="protein sequence ID" value="KAK6512622.1"/>
    <property type="molecule type" value="Genomic_DNA"/>
</dbReference>
<reference evidence="1 2" key="1">
    <citation type="submission" date="2023-08" db="EMBL/GenBank/DDBJ databases">
        <authorList>
            <person name="Palmer J.M."/>
        </authorList>
    </citation>
    <scope>NUCLEOTIDE SEQUENCE [LARGE SCALE GENOMIC DNA]</scope>
    <source>
        <strain evidence="1 2">TWF481</strain>
    </source>
</reference>
<evidence type="ECO:0000313" key="2">
    <source>
        <dbReference type="Proteomes" id="UP001370758"/>
    </source>
</evidence>
<keyword evidence="2" id="KW-1185">Reference proteome</keyword>
<comment type="caution">
    <text evidence="1">The sequence shown here is derived from an EMBL/GenBank/DDBJ whole genome shotgun (WGS) entry which is preliminary data.</text>
</comment>
<name>A0AAV9WSW5_9PEZI</name>
<protein>
    <submittedName>
        <fullName evidence="1">Uncharacterized protein</fullName>
    </submittedName>
</protein>
<accession>A0AAV9WSW5</accession>